<dbReference type="FunFam" id="1.10.287.130:FF:000001">
    <property type="entry name" value="Two-component sensor histidine kinase"/>
    <property type="match status" value="1"/>
</dbReference>
<dbReference type="Gene3D" id="3.30.565.10">
    <property type="entry name" value="Histidine kinase-like ATPase, C-terminal domain"/>
    <property type="match status" value="1"/>
</dbReference>
<dbReference type="PRINTS" id="PR00344">
    <property type="entry name" value="BCTRLSENSOR"/>
</dbReference>
<dbReference type="Pfam" id="PF02518">
    <property type="entry name" value="HATPase_c"/>
    <property type="match status" value="1"/>
</dbReference>
<dbReference type="CDD" id="cd00075">
    <property type="entry name" value="HATPase"/>
    <property type="match status" value="1"/>
</dbReference>
<dbReference type="InterPro" id="IPR013767">
    <property type="entry name" value="PAS_fold"/>
</dbReference>
<dbReference type="InterPro" id="IPR003594">
    <property type="entry name" value="HATPase_dom"/>
</dbReference>
<evidence type="ECO:0000313" key="10">
    <source>
        <dbReference type="Proteomes" id="UP000609531"/>
    </source>
</evidence>
<evidence type="ECO:0000256" key="1">
    <source>
        <dbReference type="ARBA" id="ARBA00000085"/>
    </source>
</evidence>
<keyword evidence="10" id="KW-1185">Reference proteome</keyword>
<evidence type="ECO:0000256" key="6">
    <source>
        <dbReference type="ARBA" id="ARBA00023012"/>
    </source>
</evidence>
<dbReference type="EMBL" id="JAEKJA010000011">
    <property type="protein sequence ID" value="MBJ3776847.1"/>
    <property type="molecule type" value="Genomic_DNA"/>
</dbReference>
<evidence type="ECO:0000256" key="7">
    <source>
        <dbReference type="ARBA" id="ARBA00023136"/>
    </source>
</evidence>
<dbReference type="GO" id="GO:0006355">
    <property type="term" value="P:regulation of DNA-templated transcription"/>
    <property type="evidence" value="ECO:0007669"/>
    <property type="project" value="InterPro"/>
</dbReference>
<proteinExistence type="predicted"/>
<evidence type="ECO:0000313" key="9">
    <source>
        <dbReference type="EMBL" id="MBJ3776847.1"/>
    </source>
</evidence>
<keyword evidence="4" id="KW-0808">Transferase</keyword>
<dbReference type="InterPro" id="IPR036097">
    <property type="entry name" value="HisK_dim/P_sf"/>
</dbReference>
<dbReference type="CDD" id="cd00082">
    <property type="entry name" value="HisKA"/>
    <property type="match status" value="1"/>
</dbReference>
<protein>
    <recommendedName>
        <fullName evidence="2">histidine kinase</fullName>
        <ecNumber evidence="2">2.7.13.3</ecNumber>
    </recommendedName>
</protein>
<dbReference type="InterPro" id="IPR004358">
    <property type="entry name" value="Sig_transdc_His_kin-like_C"/>
</dbReference>
<dbReference type="InterPro" id="IPR003661">
    <property type="entry name" value="HisK_dim/P_dom"/>
</dbReference>
<dbReference type="FunFam" id="3.30.565.10:FF:000006">
    <property type="entry name" value="Sensor histidine kinase WalK"/>
    <property type="match status" value="1"/>
</dbReference>
<dbReference type="InterPro" id="IPR036890">
    <property type="entry name" value="HATPase_C_sf"/>
</dbReference>
<comment type="caution">
    <text evidence="9">The sequence shown here is derived from an EMBL/GenBank/DDBJ whole genome shotgun (WGS) entry which is preliminary data.</text>
</comment>
<dbReference type="InterPro" id="IPR005467">
    <property type="entry name" value="His_kinase_dom"/>
</dbReference>
<dbReference type="AlphaFoldDB" id="A0A934MDX0"/>
<dbReference type="PANTHER" id="PTHR45453">
    <property type="entry name" value="PHOSPHATE REGULON SENSOR PROTEIN PHOR"/>
    <property type="match status" value="1"/>
</dbReference>
<evidence type="ECO:0000256" key="5">
    <source>
        <dbReference type="ARBA" id="ARBA00022777"/>
    </source>
</evidence>
<accession>A0A934MDX0</accession>
<dbReference type="Proteomes" id="UP000609531">
    <property type="component" value="Unassembled WGS sequence"/>
</dbReference>
<dbReference type="GO" id="GO:0004721">
    <property type="term" value="F:phosphoprotein phosphatase activity"/>
    <property type="evidence" value="ECO:0007669"/>
    <property type="project" value="TreeGrafter"/>
</dbReference>
<keyword evidence="6" id="KW-0902">Two-component regulatory system</keyword>
<evidence type="ECO:0000256" key="3">
    <source>
        <dbReference type="ARBA" id="ARBA00022553"/>
    </source>
</evidence>
<reference evidence="9" key="1">
    <citation type="submission" date="2020-12" db="EMBL/GenBank/DDBJ databases">
        <title>Bacterial taxonomy.</title>
        <authorList>
            <person name="Pan X."/>
        </authorList>
    </citation>
    <scope>NUCLEOTIDE SEQUENCE</scope>
    <source>
        <strain evidence="9">B2012</strain>
    </source>
</reference>
<evidence type="ECO:0000256" key="4">
    <source>
        <dbReference type="ARBA" id="ARBA00022679"/>
    </source>
</evidence>
<dbReference type="EC" id="2.7.13.3" evidence="2"/>
<keyword evidence="7" id="KW-0472">Membrane</keyword>
<dbReference type="Gene3D" id="1.10.287.130">
    <property type="match status" value="1"/>
</dbReference>
<dbReference type="Pfam" id="PF00989">
    <property type="entry name" value="PAS"/>
    <property type="match status" value="1"/>
</dbReference>
<comment type="catalytic activity">
    <reaction evidence="1">
        <text>ATP + protein L-histidine = ADP + protein N-phospho-L-histidine.</text>
        <dbReference type="EC" id="2.7.13.3"/>
    </reaction>
</comment>
<dbReference type="SMART" id="SM00388">
    <property type="entry name" value="HisKA"/>
    <property type="match status" value="1"/>
</dbReference>
<dbReference type="Gene3D" id="3.30.450.20">
    <property type="entry name" value="PAS domain"/>
    <property type="match status" value="1"/>
</dbReference>
<dbReference type="GO" id="GO:0016036">
    <property type="term" value="P:cellular response to phosphate starvation"/>
    <property type="evidence" value="ECO:0007669"/>
    <property type="project" value="TreeGrafter"/>
</dbReference>
<evidence type="ECO:0000259" key="8">
    <source>
        <dbReference type="PROSITE" id="PS50109"/>
    </source>
</evidence>
<dbReference type="PANTHER" id="PTHR45453:SF1">
    <property type="entry name" value="PHOSPHATE REGULON SENSOR PROTEIN PHOR"/>
    <property type="match status" value="1"/>
</dbReference>
<dbReference type="InterPro" id="IPR035965">
    <property type="entry name" value="PAS-like_dom_sf"/>
</dbReference>
<name>A0A934MDX0_9HYPH</name>
<dbReference type="SUPFAM" id="SSF47384">
    <property type="entry name" value="Homodimeric domain of signal transducing histidine kinase"/>
    <property type="match status" value="1"/>
</dbReference>
<keyword evidence="3" id="KW-0597">Phosphoprotein</keyword>
<dbReference type="Pfam" id="PF00512">
    <property type="entry name" value="HisKA"/>
    <property type="match status" value="1"/>
</dbReference>
<dbReference type="SMART" id="SM00387">
    <property type="entry name" value="HATPase_c"/>
    <property type="match status" value="1"/>
</dbReference>
<gene>
    <name evidence="9" type="ORF">JCR33_14165</name>
</gene>
<dbReference type="GO" id="GO:0000155">
    <property type="term" value="F:phosphorelay sensor kinase activity"/>
    <property type="evidence" value="ECO:0007669"/>
    <property type="project" value="InterPro"/>
</dbReference>
<keyword evidence="5" id="KW-0418">Kinase</keyword>
<dbReference type="PROSITE" id="PS50109">
    <property type="entry name" value="HIS_KIN"/>
    <property type="match status" value="1"/>
</dbReference>
<sequence>METAEAVSADTQAILDASPDACIVLAGDGTILWANRAANDQFGQFTAGTPFSFALRVPELIRAVEIASRSGFTERARWSEKVPTSRWFEAFISPFSLTGGPVGRHNAIAVFVRDLSEQKRLERMREDFVANASHELRTPLAALTGFIETLQGPARDDPKAREQFLAIMREQADRMKRLTDALLSLSRIEMRAHVRPTESVDLAETARYAVEMMRSMADEHGVALELAIDEEPLMVRGDSDELVQLVDNLIENAIKYGGGGGRVHVSARRGEADDTAVIAVQDFGRGIAPEHVPRLTERFYRVDVEESRARQGTGLGLAIVKHIVARHRGRLTVRSELGAGSTFSVRLPLSSTKAKVG</sequence>
<dbReference type="InterPro" id="IPR050351">
    <property type="entry name" value="BphY/WalK/GraS-like"/>
</dbReference>
<dbReference type="SUPFAM" id="SSF55874">
    <property type="entry name" value="ATPase domain of HSP90 chaperone/DNA topoisomerase II/histidine kinase"/>
    <property type="match status" value="1"/>
</dbReference>
<dbReference type="GO" id="GO:0005886">
    <property type="term" value="C:plasma membrane"/>
    <property type="evidence" value="ECO:0007669"/>
    <property type="project" value="TreeGrafter"/>
</dbReference>
<evidence type="ECO:0000256" key="2">
    <source>
        <dbReference type="ARBA" id="ARBA00012438"/>
    </source>
</evidence>
<feature type="domain" description="Histidine kinase" evidence="8">
    <location>
        <begin position="131"/>
        <end position="351"/>
    </location>
</feature>
<dbReference type="SUPFAM" id="SSF55785">
    <property type="entry name" value="PYP-like sensor domain (PAS domain)"/>
    <property type="match status" value="1"/>
</dbReference>
<organism evidence="9 10">
    <name type="scientific">Acuticoccus mangrovi</name>
    <dbReference type="NCBI Taxonomy" id="2796142"/>
    <lineage>
        <taxon>Bacteria</taxon>
        <taxon>Pseudomonadati</taxon>
        <taxon>Pseudomonadota</taxon>
        <taxon>Alphaproteobacteria</taxon>
        <taxon>Hyphomicrobiales</taxon>
        <taxon>Amorphaceae</taxon>
        <taxon>Acuticoccus</taxon>
    </lineage>
</organism>